<evidence type="ECO:0000256" key="5">
    <source>
        <dbReference type="RuleBase" id="RU362057"/>
    </source>
</evidence>
<dbReference type="SUPFAM" id="SSF53756">
    <property type="entry name" value="UDP-Glycosyltransferase/glycogen phosphorylase"/>
    <property type="match status" value="1"/>
</dbReference>
<dbReference type="EC" id="2.4.1.-" evidence="5"/>
<dbReference type="PANTHER" id="PTHR48045">
    <property type="entry name" value="UDP-GLYCOSYLTRANSFERASE 72B1"/>
    <property type="match status" value="1"/>
</dbReference>
<keyword evidence="3 4" id="KW-0808">Transferase</keyword>
<dbReference type="InterPro" id="IPR035595">
    <property type="entry name" value="UDP_glycos_trans_CS"/>
</dbReference>
<proteinExistence type="inferred from homology"/>
<dbReference type="Pfam" id="PF00201">
    <property type="entry name" value="UDPGT"/>
    <property type="match status" value="1"/>
</dbReference>
<dbReference type="GO" id="GO:0080043">
    <property type="term" value="F:quercetin 3-O-glucosyltransferase activity"/>
    <property type="evidence" value="ECO:0007669"/>
    <property type="project" value="UniProtKB-ARBA"/>
</dbReference>
<dbReference type="PROSITE" id="PS00375">
    <property type="entry name" value="UDPGT"/>
    <property type="match status" value="1"/>
</dbReference>
<comment type="caution">
    <text evidence="6">The sequence shown here is derived from an EMBL/GenBank/DDBJ whole genome shotgun (WGS) entry which is preliminary data.</text>
</comment>
<sequence length="448" mass="49802">MKDYNAASRHIAVLAFPMGTHAAPLLSFIRQISTAAPDLTFSFFSTAESNASTFRTDSTLDKIKTYDVWNGLPKGYVFKGNHAEPAEYFVKALPGNFREAMDKVTAETGKRFDCLVTDAFYWFGADMAAEMQIPWVPLWTSGPRALLIHVETDKIRRHLGIEGDPEKTLDFLPDFSMIRASDLPDGVVLRNVHSPFAEMLHKMGLALPRATAVAANSFEELDPIITNMLKSRFRKFLNIGPFCRTLPPPFSDSHGCIEWLHKQEPASVAYISFGSVVIPPPHELAALAEALEDVGSPYLWSFRGDPEKLLPKEFVERSKERGKIVPWAPQLKVLEHPSVGVFITHCGWNSVLESMVGGVPLIVRPFFGEQNLNNRFVEAVWGMGLGVEGGILTKDAMVKALKLILSTEEGEKMRKKIGVHKELALKAVEPNGSTTKNFENLVKIISNH</sequence>
<evidence type="ECO:0000256" key="4">
    <source>
        <dbReference type="RuleBase" id="RU003718"/>
    </source>
</evidence>
<evidence type="ECO:0000313" key="7">
    <source>
        <dbReference type="Proteomes" id="UP001054252"/>
    </source>
</evidence>
<dbReference type="FunFam" id="3.40.50.2000:FF:000091">
    <property type="entry name" value="Glycosyltransferase"/>
    <property type="match status" value="1"/>
</dbReference>
<evidence type="ECO:0000313" key="6">
    <source>
        <dbReference type="EMBL" id="GKV00503.1"/>
    </source>
</evidence>
<name>A0AAV5IRF0_9ROSI</name>
<evidence type="ECO:0000256" key="2">
    <source>
        <dbReference type="ARBA" id="ARBA00022676"/>
    </source>
</evidence>
<gene>
    <name evidence="6" type="ORF">SLEP1_g13179</name>
</gene>
<dbReference type="Proteomes" id="UP001054252">
    <property type="component" value="Unassembled WGS sequence"/>
</dbReference>
<dbReference type="Gene3D" id="3.40.50.2000">
    <property type="entry name" value="Glycogen Phosphorylase B"/>
    <property type="match status" value="2"/>
</dbReference>
<evidence type="ECO:0000256" key="3">
    <source>
        <dbReference type="ARBA" id="ARBA00022679"/>
    </source>
</evidence>
<keyword evidence="7" id="KW-1185">Reference proteome</keyword>
<dbReference type="EMBL" id="BPVZ01000015">
    <property type="protein sequence ID" value="GKV00503.1"/>
    <property type="molecule type" value="Genomic_DNA"/>
</dbReference>
<dbReference type="FunFam" id="3.40.50.2000:FF:000129">
    <property type="entry name" value="Glycosyltransferase"/>
    <property type="match status" value="1"/>
</dbReference>
<comment type="similarity">
    <text evidence="1 4">Belongs to the UDP-glycosyltransferase family.</text>
</comment>
<evidence type="ECO:0000256" key="1">
    <source>
        <dbReference type="ARBA" id="ARBA00009995"/>
    </source>
</evidence>
<dbReference type="CDD" id="cd03784">
    <property type="entry name" value="GT1_Gtf-like"/>
    <property type="match status" value="1"/>
</dbReference>
<keyword evidence="2 4" id="KW-0328">Glycosyltransferase</keyword>
<dbReference type="AlphaFoldDB" id="A0AAV5IRF0"/>
<organism evidence="6 7">
    <name type="scientific">Rubroshorea leprosula</name>
    <dbReference type="NCBI Taxonomy" id="152421"/>
    <lineage>
        <taxon>Eukaryota</taxon>
        <taxon>Viridiplantae</taxon>
        <taxon>Streptophyta</taxon>
        <taxon>Embryophyta</taxon>
        <taxon>Tracheophyta</taxon>
        <taxon>Spermatophyta</taxon>
        <taxon>Magnoliopsida</taxon>
        <taxon>eudicotyledons</taxon>
        <taxon>Gunneridae</taxon>
        <taxon>Pentapetalae</taxon>
        <taxon>rosids</taxon>
        <taxon>malvids</taxon>
        <taxon>Malvales</taxon>
        <taxon>Dipterocarpaceae</taxon>
        <taxon>Rubroshorea</taxon>
    </lineage>
</organism>
<dbReference type="InterPro" id="IPR002213">
    <property type="entry name" value="UDP_glucos_trans"/>
</dbReference>
<reference evidence="6 7" key="1">
    <citation type="journal article" date="2021" name="Commun. Biol.">
        <title>The genome of Shorea leprosula (Dipterocarpaceae) highlights the ecological relevance of drought in aseasonal tropical rainforests.</title>
        <authorList>
            <person name="Ng K.K.S."/>
            <person name="Kobayashi M.J."/>
            <person name="Fawcett J.A."/>
            <person name="Hatakeyama M."/>
            <person name="Paape T."/>
            <person name="Ng C.H."/>
            <person name="Ang C.C."/>
            <person name="Tnah L.H."/>
            <person name="Lee C.T."/>
            <person name="Nishiyama T."/>
            <person name="Sese J."/>
            <person name="O'Brien M.J."/>
            <person name="Copetti D."/>
            <person name="Mohd Noor M.I."/>
            <person name="Ong R.C."/>
            <person name="Putra M."/>
            <person name="Sireger I.Z."/>
            <person name="Indrioko S."/>
            <person name="Kosugi Y."/>
            <person name="Izuno A."/>
            <person name="Isagi Y."/>
            <person name="Lee S.L."/>
            <person name="Shimizu K.K."/>
        </authorList>
    </citation>
    <scope>NUCLEOTIDE SEQUENCE [LARGE SCALE GENOMIC DNA]</scope>
    <source>
        <strain evidence="6">214</strain>
    </source>
</reference>
<dbReference type="PANTHER" id="PTHR48045:SF34">
    <property type="entry name" value="ISOFLAVONE 7-O-GLUCOSYLTRANSFERASE 1-LIKE"/>
    <property type="match status" value="1"/>
</dbReference>
<protein>
    <recommendedName>
        <fullName evidence="5">Glycosyltransferase</fullName>
        <ecNumber evidence="5">2.4.1.-</ecNumber>
    </recommendedName>
</protein>
<accession>A0AAV5IRF0</accession>